<name>A0ABP1S0U3_9HEXA</name>
<reference evidence="1 2" key="1">
    <citation type="submission" date="2024-08" db="EMBL/GenBank/DDBJ databases">
        <authorList>
            <person name="Cucini C."/>
            <person name="Frati F."/>
        </authorList>
    </citation>
    <scope>NUCLEOTIDE SEQUENCE [LARGE SCALE GENOMIC DNA]</scope>
</reference>
<evidence type="ECO:0000313" key="1">
    <source>
        <dbReference type="EMBL" id="CAL8140699.1"/>
    </source>
</evidence>
<comment type="caution">
    <text evidence="1">The sequence shown here is derived from an EMBL/GenBank/DDBJ whole genome shotgun (WGS) entry which is preliminary data.</text>
</comment>
<gene>
    <name evidence="1" type="ORF">ODALV1_LOCUS28376</name>
</gene>
<sequence>MLWSVSGKGVPPSYSSIGKHVEAPDHFASLQFDIPSVFQVPSMTSLGFSADPGALLQAATASVNPTTINLINQATAIGDGLNSNWEATDVSIQGGDAVLDVVNDGYSSLGQWAQTVQETEFAQAVEEFGTLLEAVEQELEMEMEAIELMDGHDQAVMQEEEAVVVGADAVLVLDSDDEEEKDIEEEVVMVVPIIAVQVPLTPLQPQPLNIEEIPSISIQIGPNPPEALSILSPPEAVIVQPETEPEVAEAVAPPQLAVEAVAPPQMAVETAPPHPEAPAPSPSTTITMIEHVPLPEYGWYPSQSVTGFQNTGASQIMSMNLQGNLVDVNGTQNVNVHVATLGSGSTSSVQLLGETLPPGTIGLGNSNKAPGGGGNEPSRVTIQLREPAKGKPIVYQLNNYADNHF</sequence>
<evidence type="ECO:0000313" key="2">
    <source>
        <dbReference type="Proteomes" id="UP001642540"/>
    </source>
</evidence>
<dbReference type="EMBL" id="CAXLJM020000141">
    <property type="protein sequence ID" value="CAL8140699.1"/>
    <property type="molecule type" value="Genomic_DNA"/>
</dbReference>
<protein>
    <submittedName>
        <fullName evidence="1">Uncharacterized protein</fullName>
    </submittedName>
</protein>
<dbReference type="Proteomes" id="UP001642540">
    <property type="component" value="Unassembled WGS sequence"/>
</dbReference>
<accession>A0ABP1S0U3</accession>
<keyword evidence="2" id="KW-1185">Reference proteome</keyword>
<organism evidence="1 2">
    <name type="scientific">Orchesella dallaii</name>
    <dbReference type="NCBI Taxonomy" id="48710"/>
    <lineage>
        <taxon>Eukaryota</taxon>
        <taxon>Metazoa</taxon>
        <taxon>Ecdysozoa</taxon>
        <taxon>Arthropoda</taxon>
        <taxon>Hexapoda</taxon>
        <taxon>Collembola</taxon>
        <taxon>Entomobryomorpha</taxon>
        <taxon>Entomobryoidea</taxon>
        <taxon>Orchesellidae</taxon>
        <taxon>Orchesellinae</taxon>
        <taxon>Orchesella</taxon>
    </lineage>
</organism>
<proteinExistence type="predicted"/>